<dbReference type="Pfam" id="PF00982">
    <property type="entry name" value="Glyco_transf_20"/>
    <property type="match status" value="1"/>
</dbReference>
<keyword evidence="2" id="KW-0328">Glycosyltransferase</keyword>
<reference evidence="2 3" key="1">
    <citation type="submission" date="2019-12" db="EMBL/GenBank/DDBJ databases">
        <authorList>
            <person name="Reyes-Prieto M."/>
        </authorList>
    </citation>
    <scope>NUCLEOTIDE SEQUENCE [LARGE SCALE GENOMIC DNA]</scope>
    <source>
        <strain evidence="2">HF14-78462</strain>
    </source>
</reference>
<evidence type="ECO:0000256" key="1">
    <source>
        <dbReference type="ARBA" id="ARBA00008799"/>
    </source>
</evidence>
<name>A0A5S9NV98_9HYPH</name>
<accession>A0A5S9NV98</accession>
<protein>
    <submittedName>
        <fullName evidence="2">Trehalose-6-phosphate synthase</fullName>
        <ecNumber evidence="2">2.4.1.15</ecNumber>
    </submittedName>
</protein>
<proteinExistence type="inferred from homology"/>
<dbReference type="PANTHER" id="PTHR10788">
    <property type="entry name" value="TREHALOSE-6-PHOSPHATE SYNTHASE"/>
    <property type="match status" value="1"/>
</dbReference>
<dbReference type="PANTHER" id="PTHR10788:SF106">
    <property type="entry name" value="BCDNA.GH08860"/>
    <property type="match status" value="1"/>
</dbReference>
<keyword evidence="2" id="KW-0808">Transferase</keyword>
<organism evidence="2 3">
    <name type="scientific">Starkeya nomas</name>
    <dbReference type="NCBI Taxonomy" id="2666134"/>
    <lineage>
        <taxon>Bacteria</taxon>
        <taxon>Pseudomonadati</taxon>
        <taxon>Pseudomonadota</taxon>
        <taxon>Alphaproteobacteria</taxon>
        <taxon>Hyphomicrobiales</taxon>
        <taxon>Xanthobacteraceae</taxon>
        <taxon>Starkeya</taxon>
    </lineage>
</organism>
<dbReference type="SUPFAM" id="SSF53756">
    <property type="entry name" value="UDP-Glycosyltransferase/glycogen phosphorylase"/>
    <property type="match status" value="1"/>
</dbReference>
<keyword evidence="3" id="KW-1185">Reference proteome</keyword>
<dbReference type="Proteomes" id="UP000433050">
    <property type="component" value="Unassembled WGS sequence"/>
</dbReference>
<dbReference type="GO" id="GO:0003825">
    <property type="term" value="F:alpha,alpha-trehalose-phosphate synthase (UDP-forming) activity"/>
    <property type="evidence" value="ECO:0007669"/>
    <property type="project" value="UniProtKB-EC"/>
</dbReference>
<dbReference type="CDD" id="cd03788">
    <property type="entry name" value="GT20_TPS"/>
    <property type="match status" value="1"/>
</dbReference>
<dbReference type="EC" id="2.4.1.15" evidence="2"/>
<dbReference type="InterPro" id="IPR001830">
    <property type="entry name" value="Glyco_trans_20"/>
</dbReference>
<sequence>MGGSVLARLVVVSNRVASPKERAAKAGGLAVALREALGTRGGLWFGWSGETQPNPSDTPKVFRSGRVTYALLTLDPEDQRAHYAGYANGTLWPLCHYRLGLLSFRRADWEGYRRVNEHFARALLPLLQPDDIIWVHDYHFIPLAAELRKRGFEGRIGYFHHIPWPTPDVFLSLPSHAALVQDLSQYDLVGLQTEDDVRALLTYISSEARGWIAPGGVVGLRERRFRVAAFPIGIDATAFVRDAKASVGSDEERRLHESLAGRALAVGVDRLDYSKGLPGKFAAFGELLSRYPQHRSTVTMMQIAPVSRGEVAEYRALRRELEELAGAINGEYAEFDWVPLRYLNRPFQRATLAAIYRTARLGLVTPLRDGMNLVAKEYIAAQNPEDPGVLVLSRFAGAADELTGAILVNPYDIEGMADAMNAALLMPLDERRERWQVNMAKVEGNTIHDWCERFIHELSGAIDHLDNPPKRAKRPRRG</sequence>
<comment type="similarity">
    <text evidence="1">Belongs to the glycosyltransferase 20 family.</text>
</comment>
<dbReference type="Gene3D" id="3.40.50.2000">
    <property type="entry name" value="Glycogen Phosphorylase B"/>
    <property type="match status" value="2"/>
</dbReference>
<dbReference type="AlphaFoldDB" id="A0A5S9NV98"/>
<evidence type="ECO:0000313" key="2">
    <source>
        <dbReference type="EMBL" id="CAA0094641.1"/>
    </source>
</evidence>
<evidence type="ECO:0000313" key="3">
    <source>
        <dbReference type="Proteomes" id="UP000433050"/>
    </source>
</evidence>
<gene>
    <name evidence="2" type="primary">otsA</name>
    <name evidence="2" type="ORF">STARVERO_01778</name>
</gene>
<dbReference type="EMBL" id="CACSAS010000001">
    <property type="protein sequence ID" value="CAA0094641.1"/>
    <property type="molecule type" value="Genomic_DNA"/>
</dbReference>
<dbReference type="GO" id="GO:0005992">
    <property type="term" value="P:trehalose biosynthetic process"/>
    <property type="evidence" value="ECO:0007669"/>
    <property type="project" value="InterPro"/>
</dbReference>